<organism evidence="2">
    <name type="scientific">Eucalyptus grandis</name>
    <name type="common">Flooded gum</name>
    <dbReference type="NCBI Taxonomy" id="71139"/>
    <lineage>
        <taxon>Eukaryota</taxon>
        <taxon>Viridiplantae</taxon>
        <taxon>Streptophyta</taxon>
        <taxon>Embryophyta</taxon>
        <taxon>Tracheophyta</taxon>
        <taxon>Spermatophyta</taxon>
        <taxon>Magnoliopsida</taxon>
        <taxon>eudicotyledons</taxon>
        <taxon>Gunneridae</taxon>
        <taxon>Pentapetalae</taxon>
        <taxon>rosids</taxon>
        <taxon>malvids</taxon>
        <taxon>Myrtales</taxon>
        <taxon>Myrtaceae</taxon>
        <taxon>Myrtoideae</taxon>
        <taxon>Eucalypteae</taxon>
        <taxon>Eucalyptus</taxon>
    </lineage>
</organism>
<reference evidence="2" key="1">
    <citation type="submission" date="2013-07" db="EMBL/GenBank/DDBJ databases">
        <title>The genome of Eucalyptus grandis.</title>
        <authorList>
            <person name="Schmutz J."/>
            <person name="Hayes R."/>
            <person name="Myburg A."/>
            <person name="Tuskan G."/>
            <person name="Grattapaglia D."/>
            <person name="Rokhsar D.S."/>
        </authorList>
    </citation>
    <scope>NUCLEOTIDE SEQUENCE</scope>
    <source>
        <tissue evidence="2">Leaf extractions</tissue>
    </source>
</reference>
<protein>
    <submittedName>
        <fullName evidence="2">Uncharacterized protein</fullName>
    </submittedName>
</protein>
<dbReference type="EMBL" id="KK198763">
    <property type="protein sequence ID" value="KCW48118.1"/>
    <property type="molecule type" value="Genomic_DNA"/>
</dbReference>
<gene>
    <name evidence="2" type="ORF">EUGRSUZ_K01854</name>
</gene>
<sequence>MIQSSASGRRLLPTTTAGHGGDARLPLVLQVRRRPHRRGDLRLHGAGVRGHLVGPHLPHRLLQGPPLLHRQGLQEARVHEGHHRRLLRRRRLRLPPEALQGQEDGPRRVQPQGVLPRPLPLQVQVRRRRRPRPRRRLRPPQLPLRGQARRQAPLHPLRPRHEDEPPRPPGHRRHRLLHGLPLLPLLDQHSHESAEVPWVLAAAGRQRRALPDAGSQDQLIDRLGIRLGISRGTV</sequence>
<feature type="compositionally biased region" description="Basic residues" evidence="1">
    <location>
        <begin position="80"/>
        <end position="93"/>
    </location>
</feature>
<feature type="compositionally biased region" description="Low complexity" evidence="1">
    <location>
        <begin position="109"/>
        <end position="124"/>
    </location>
</feature>
<feature type="compositionally biased region" description="Basic residues" evidence="1">
    <location>
        <begin position="125"/>
        <end position="138"/>
    </location>
</feature>
<proteinExistence type="predicted"/>
<feature type="region of interest" description="Disordered" evidence="1">
    <location>
        <begin position="76"/>
        <end position="175"/>
    </location>
</feature>
<name>A0A059A2S8_EUCGR</name>
<dbReference type="AlphaFoldDB" id="A0A059A2S8"/>
<feature type="compositionally biased region" description="Polar residues" evidence="1">
    <location>
        <begin position="1"/>
        <end position="17"/>
    </location>
</feature>
<accession>A0A059A2S8</accession>
<dbReference type="Gramene" id="KCW48118">
    <property type="protein sequence ID" value="KCW48118"/>
    <property type="gene ID" value="EUGRSUZ_K01854"/>
</dbReference>
<dbReference type="InParanoid" id="A0A059A2S8"/>
<feature type="region of interest" description="Disordered" evidence="1">
    <location>
        <begin position="1"/>
        <end position="23"/>
    </location>
</feature>
<evidence type="ECO:0000313" key="2">
    <source>
        <dbReference type="EMBL" id="KCW48118.1"/>
    </source>
</evidence>
<evidence type="ECO:0000256" key="1">
    <source>
        <dbReference type="SAM" id="MobiDB-lite"/>
    </source>
</evidence>